<keyword evidence="3" id="KW-1185">Reference proteome</keyword>
<proteinExistence type="predicted"/>
<evidence type="ECO:0000313" key="3">
    <source>
        <dbReference type="Proteomes" id="UP001165060"/>
    </source>
</evidence>
<organism evidence="2 3">
    <name type="scientific">Tetraparma gracilis</name>
    <dbReference type="NCBI Taxonomy" id="2962635"/>
    <lineage>
        <taxon>Eukaryota</taxon>
        <taxon>Sar</taxon>
        <taxon>Stramenopiles</taxon>
        <taxon>Ochrophyta</taxon>
        <taxon>Bolidophyceae</taxon>
        <taxon>Parmales</taxon>
        <taxon>Triparmaceae</taxon>
        <taxon>Tetraparma</taxon>
    </lineage>
</organism>
<evidence type="ECO:0000313" key="2">
    <source>
        <dbReference type="EMBL" id="GMI30590.1"/>
    </source>
</evidence>
<evidence type="ECO:0000256" key="1">
    <source>
        <dbReference type="SAM" id="SignalP"/>
    </source>
</evidence>
<accession>A0ABQ6MRH3</accession>
<dbReference type="EMBL" id="BRYB01000470">
    <property type="protein sequence ID" value="GMI30590.1"/>
    <property type="molecule type" value="Genomic_DNA"/>
</dbReference>
<sequence>MLPFPPLLLLLFLFSLLALASAGYAPPKAPSDMPPDFCTDGKGSLTKTTGECMCKTEGVEGCKGSDCQCQYGLCWCHYKKKDCACV</sequence>
<name>A0ABQ6MRH3_9STRA</name>
<reference evidence="2 3" key="1">
    <citation type="journal article" date="2023" name="Commun. Biol.">
        <title>Genome analysis of Parmales, the sister group of diatoms, reveals the evolutionary specialization of diatoms from phago-mixotrophs to photoautotrophs.</title>
        <authorList>
            <person name="Ban H."/>
            <person name="Sato S."/>
            <person name="Yoshikawa S."/>
            <person name="Yamada K."/>
            <person name="Nakamura Y."/>
            <person name="Ichinomiya M."/>
            <person name="Sato N."/>
            <person name="Blanc-Mathieu R."/>
            <person name="Endo H."/>
            <person name="Kuwata A."/>
            <person name="Ogata H."/>
        </authorList>
    </citation>
    <scope>NUCLEOTIDE SEQUENCE [LARGE SCALE GENOMIC DNA]</scope>
</reference>
<protein>
    <submittedName>
        <fullName evidence="2">Uncharacterized protein</fullName>
    </submittedName>
</protein>
<dbReference type="Proteomes" id="UP001165060">
    <property type="component" value="Unassembled WGS sequence"/>
</dbReference>
<keyword evidence="1" id="KW-0732">Signal</keyword>
<feature type="chain" id="PRO_5046181904" evidence="1">
    <location>
        <begin position="23"/>
        <end position="86"/>
    </location>
</feature>
<gene>
    <name evidence="2" type="ORF">TeGR_g2132</name>
</gene>
<comment type="caution">
    <text evidence="2">The sequence shown here is derived from an EMBL/GenBank/DDBJ whole genome shotgun (WGS) entry which is preliminary data.</text>
</comment>
<feature type="signal peptide" evidence="1">
    <location>
        <begin position="1"/>
        <end position="22"/>
    </location>
</feature>